<keyword evidence="3 8" id="KW-0418">Kinase</keyword>
<dbReference type="InterPro" id="IPR001174">
    <property type="entry name" value="HddA/FKP"/>
</dbReference>
<dbReference type="OrthoDB" id="9812992at2"/>
<evidence type="ECO:0000256" key="4">
    <source>
        <dbReference type="ARBA" id="ARBA00022840"/>
    </source>
</evidence>
<keyword evidence="1" id="KW-0808">Transferase</keyword>
<reference evidence="8" key="1">
    <citation type="submission" date="2020-08" db="EMBL/GenBank/DDBJ databases">
        <title>Genome public.</title>
        <authorList>
            <person name="Liu C."/>
            <person name="Sun Q."/>
        </authorList>
    </citation>
    <scope>NUCLEOTIDE SEQUENCE</scope>
    <source>
        <strain evidence="8">NSJ-15</strain>
    </source>
</reference>
<evidence type="ECO:0000256" key="1">
    <source>
        <dbReference type="ARBA" id="ARBA00022679"/>
    </source>
</evidence>
<dbReference type="RefSeq" id="WP_093989308.1">
    <property type="nucleotide sequence ID" value="NZ_FYDD01000004.1"/>
</dbReference>
<keyword evidence="9" id="KW-1185">Reference proteome</keyword>
<evidence type="ECO:0000313" key="9">
    <source>
        <dbReference type="Proteomes" id="UP000632659"/>
    </source>
</evidence>
<dbReference type="Gene3D" id="3.30.230.120">
    <property type="match status" value="1"/>
</dbReference>
<dbReference type="Pfam" id="PF08544">
    <property type="entry name" value="GHMP_kinases_C"/>
    <property type="match status" value="1"/>
</dbReference>
<dbReference type="PIRSF" id="PIRSF036406">
    <property type="entry name" value="Hept_kin"/>
    <property type="match status" value="1"/>
</dbReference>
<dbReference type="PANTHER" id="PTHR32463:SF0">
    <property type="entry name" value="L-FUCOSE KINASE"/>
    <property type="match status" value="1"/>
</dbReference>
<dbReference type="GO" id="GO:0042352">
    <property type="term" value="P:GDP-L-fucose salvage"/>
    <property type="evidence" value="ECO:0007669"/>
    <property type="project" value="TreeGrafter"/>
</dbReference>
<dbReference type="Proteomes" id="UP000632659">
    <property type="component" value="Unassembled WGS sequence"/>
</dbReference>
<dbReference type="GO" id="GO:0050201">
    <property type="term" value="F:fucokinase activity"/>
    <property type="evidence" value="ECO:0007669"/>
    <property type="project" value="TreeGrafter"/>
</dbReference>
<dbReference type="InterPro" id="IPR014606">
    <property type="entry name" value="Heptose_7-P_kinase"/>
</dbReference>
<dbReference type="AlphaFoldDB" id="A0A8J6TUN0"/>
<feature type="domain" description="GHMP kinase C-terminal" evidence="7">
    <location>
        <begin position="227"/>
        <end position="304"/>
    </location>
</feature>
<keyword evidence="4" id="KW-0067">ATP-binding</keyword>
<dbReference type="InterPro" id="IPR006204">
    <property type="entry name" value="GHMP_kinase_N_dom"/>
</dbReference>
<dbReference type="GO" id="GO:0005524">
    <property type="term" value="F:ATP binding"/>
    <property type="evidence" value="ECO:0007669"/>
    <property type="project" value="UniProtKB-KW"/>
</dbReference>
<sequence>MIITRTPFRISFAGGGSDLPSFYEKHEGCVLSASINKYMYIIVHPSFSKDETIVKYRKMEIVKDIADIQHPIARQVLMDHNLSGVEVASVSDIPAGTGLASSSAYTVGTLNAVGAYVGKIHSQERLAHDACEVEITKLGEPIGKQDQYGVAVGGLKFIRFMTNGNVAVTPIVLAKDTLEELNGNLMMFYTGNVRSASSILSEQNKNVSDQAKFNNLVKMTELTYELKDALQNNDLTSFGSILHKGWMLKRELANGITNPLIDKYYDIAMENGALGGKLLGAGGGGFLLMYVPKERQDKLRNALSDLSLMDFSFDHDGSKIIFVGDKTW</sequence>
<name>A0A8J6TUN0_9FIRM</name>
<organism evidence="8 9">
    <name type="scientific">Massiliimalia timonensis</name>
    <dbReference type="NCBI Taxonomy" id="1987501"/>
    <lineage>
        <taxon>Bacteria</taxon>
        <taxon>Bacillati</taxon>
        <taxon>Bacillota</taxon>
        <taxon>Clostridia</taxon>
        <taxon>Eubacteriales</taxon>
        <taxon>Oscillospiraceae</taxon>
        <taxon>Massiliimalia</taxon>
    </lineage>
</organism>
<dbReference type="PANTHER" id="PTHR32463">
    <property type="entry name" value="L-FUCOSE KINASE"/>
    <property type="match status" value="1"/>
</dbReference>
<dbReference type="InterPro" id="IPR020568">
    <property type="entry name" value="Ribosomal_Su5_D2-typ_SF"/>
</dbReference>
<evidence type="ECO:0000259" key="6">
    <source>
        <dbReference type="Pfam" id="PF00288"/>
    </source>
</evidence>
<evidence type="ECO:0000256" key="5">
    <source>
        <dbReference type="ARBA" id="ARBA00038121"/>
    </source>
</evidence>
<dbReference type="InterPro" id="IPR052203">
    <property type="entry name" value="GHMP_Kinase-Related"/>
</dbReference>
<dbReference type="SUPFAM" id="SSF54211">
    <property type="entry name" value="Ribosomal protein S5 domain 2-like"/>
    <property type="match status" value="1"/>
</dbReference>
<dbReference type="InterPro" id="IPR036554">
    <property type="entry name" value="GHMP_kinase_C_sf"/>
</dbReference>
<gene>
    <name evidence="8" type="ORF">H8702_06085</name>
</gene>
<protein>
    <submittedName>
        <fullName evidence="8">GHMP kinase</fullName>
    </submittedName>
</protein>
<dbReference type="InterPro" id="IPR013750">
    <property type="entry name" value="GHMP_kinase_C_dom"/>
</dbReference>
<accession>A0A8J6TUN0</accession>
<feature type="domain" description="GHMP kinase N-terminal" evidence="6">
    <location>
        <begin position="78"/>
        <end position="154"/>
    </location>
</feature>
<evidence type="ECO:0000259" key="7">
    <source>
        <dbReference type="Pfam" id="PF08544"/>
    </source>
</evidence>
<evidence type="ECO:0000313" key="8">
    <source>
        <dbReference type="EMBL" id="MBC8610693.1"/>
    </source>
</evidence>
<comment type="caution">
    <text evidence="8">The sequence shown here is derived from an EMBL/GenBank/DDBJ whole genome shotgun (WGS) entry which is preliminary data.</text>
</comment>
<evidence type="ECO:0000256" key="3">
    <source>
        <dbReference type="ARBA" id="ARBA00022777"/>
    </source>
</evidence>
<evidence type="ECO:0000256" key="2">
    <source>
        <dbReference type="ARBA" id="ARBA00022741"/>
    </source>
</evidence>
<dbReference type="PRINTS" id="PR00960">
    <property type="entry name" value="LMBPPROTEIN"/>
</dbReference>
<comment type="similarity">
    <text evidence="5">Belongs to the GHMP kinase family.</text>
</comment>
<dbReference type="SUPFAM" id="SSF55060">
    <property type="entry name" value="GHMP Kinase, C-terminal domain"/>
    <property type="match status" value="1"/>
</dbReference>
<dbReference type="EMBL" id="JACRTL010000002">
    <property type="protein sequence ID" value="MBC8610693.1"/>
    <property type="molecule type" value="Genomic_DNA"/>
</dbReference>
<keyword evidence="2" id="KW-0547">Nucleotide-binding</keyword>
<proteinExistence type="inferred from homology"/>
<dbReference type="Pfam" id="PF00288">
    <property type="entry name" value="GHMP_kinases_N"/>
    <property type="match status" value="1"/>
</dbReference>